<comment type="caution">
    <text evidence="1">The sequence shown here is derived from an EMBL/GenBank/DDBJ whole genome shotgun (WGS) entry which is preliminary data.</text>
</comment>
<dbReference type="AlphaFoldDB" id="A0AA35QDJ8"/>
<reference evidence="1" key="1">
    <citation type="submission" date="2023-01" db="EMBL/GenBank/DDBJ databases">
        <authorList>
            <person name="Piombo E."/>
        </authorList>
    </citation>
    <scope>NUCLEOTIDE SEQUENCE</scope>
</reference>
<evidence type="ECO:0000313" key="2">
    <source>
        <dbReference type="Proteomes" id="UP001160390"/>
    </source>
</evidence>
<evidence type="ECO:0000313" key="1">
    <source>
        <dbReference type="EMBL" id="CAI6099939.1"/>
    </source>
</evidence>
<protein>
    <submittedName>
        <fullName evidence="1">Uncharacterized protein</fullName>
    </submittedName>
</protein>
<keyword evidence="2" id="KW-1185">Reference proteome</keyword>
<sequence>MALGLCHSKALSCDDAAYISLFALKDYNAQGDVELGSGYLNERRFPLDHHPEGDDKFPFCEYIMASVSVINALSNTLLTIRLTFVSLFRNSTMSRTDLFRSLSRNEDIALSLSFEVIDASWSAWPNIWVLEDLYSGD</sequence>
<accession>A0AA35QDJ8</accession>
<name>A0AA35QDJ8_9HYPO</name>
<organism evidence="1 2">
    <name type="scientific">Clonostachys chloroleuca</name>
    <dbReference type="NCBI Taxonomy" id="1926264"/>
    <lineage>
        <taxon>Eukaryota</taxon>
        <taxon>Fungi</taxon>
        <taxon>Dikarya</taxon>
        <taxon>Ascomycota</taxon>
        <taxon>Pezizomycotina</taxon>
        <taxon>Sordariomycetes</taxon>
        <taxon>Hypocreomycetidae</taxon>
        <taxon>Hypocreales</taxon>
        <taxon>Bionectriaceae</taxon>
        <taxon>Clonostachys</taxon>
    </lineage>
</organism>
<gene>
    <name evidence="1" type="ORF">CCHLO57077_00014068</name>
</gene>
<dbReference type="Proteomes" id="UP001160390">
    <property type="component" value="Unassembled WGS sequence"/>
</dbReference>
<dbReference type="EMBL" id="CABFNP030001333">
    <property type="protein sequence ID" value="CAI6099939.1"/>
    <property type="molecule type" value="Genomic_DNA"/>
</dbReference>
<proteinExistence type="predicted"/>